<comment type="caution">
    <text evidence="1">The sequence shown here is derived from an EMBL/GenBank/DDBJ whole genome shotgun (WGS) entry which is preliminary data.</text>
</comment>
<reference evidence="1" key="1">
    <citation type="journal article" date="2020" name="Mol. Plant Microbe Interact.">
        <title>Genome Sequence of the Biocontrol Agent Coniothyrium minitans strain Conio (IMI 134523).</title>
        <authorList>
            <person name="Patel D."/>
            <person name="Shittu T.A."/>
            <person name="Baroncelli R."/>
            <person name="Muthumeenakshi S."/>
            <person name="Osborne T.H."/>
            <person name="Janganan T.K."/>
            <person name="Sreenivasaprasad S."/>
        </authorList>
    </citation>
    <scope>NUCLEOTIDE SEQUENCE</scope>
    <source>
        <strain evidence="1">Conio</strain>
    </source>
</reference>
<keyword evidence="2" id="KW-1185">Reference proteome</keyword>
<dbReference type="AlphaFoldDB" id="A0A9P6GFL9"/>
<gene>
    <name evidence="1" type="ORF">PMIN01_08458</name>
</gene>
<organism evidence="1 2">
    <name type="scientific">Paraphaeosphaeria minitans</name>
    <dbReference type="NCBI Taxonomy" id="565426"/>
    <lineage>
        <taxon>Eukaryota</taxon>
        <taxon>Fungi</taxon>
        <taxon>Dikarya</taxon>
        <taxon>Ascomycota</taxon>
        <taxon>Pezizomycotina</taxon>
        <taxon>Dothideomycetes</taxon>
        <taxon>Pleosporomycetidae</taxon>
        <taxon>Pleosporales</taxon>
        <taxon>Massarineae</taxon>
        <taxon>Didymosphaeriaceae</taxon>
        <taxon>Paraphaeosphaeria</taxon>
    </lineage>
</organism>
<dbReference type="Proteomes" id="UP000756921">
    <property type="component" value="Unassembled WGS sequence"/>
</dbReference>
<dbReference type="EMBL" id="WJXW01000008">
    <property type="protein sequence ID" value="KAF9734115.1"/>
    <property type="molecule type" value="Genomic_DNA"/>
</dbReference>
<name>A0A9P6GFL9_9PLEO</name>
<sequence>MAARRCPVSSLGESTVARLLPNCCAKPFTATSSTTLALSPTSIRSGGLACAPFCVLRVAYPFSTL</sequence>
<proteinExistence type="predicted"/>
<protein>
    <submittedName>
        <fullName evidence="1">Uncharacterized protein</fullName>
    </submittedName>
</protein>
<evidence type="ECO:0000313" key="2">
    <source>
        <dbReference type="Proteomes" id="UP000756921"/>
    </source>
</evidence>
<evidence type="ECO:0000313" key="1">
    <source>
        <dbReference type="EMBL" id="KAF9734115.1"/>
    </source>
</evidence>
<accession>A0A9P6GFL9</accession>